<protein>
    <submittedName>
        <fullName evidence="1">Uncharacterized protein</fullName>
    </submittedName>
</protein>
<evidence type="ECO:0000313" key="2">
    <source>
        <dbReference type="Proteomes" id="UP000011115"/>
    </source>
</evidence>
<evidence type="ECO:0000313" key="1">
    <source>
        <dbReference type="EnsemblPlants" id="PGSC0003DMT400093560"/>
    </source>
</evidence>
<dbReference type="Proteomes" id="UP000011115">
    <property type="component" value="Unassembled WGS sequence"/>
</dbReference>
<dbReference type="AlphaFoldDB" id="M1DS77"/>
<dbReference type="Gramene" id="PGSC0003DMT400093560">
    <property type="protein sequence ID" value="PGSC0003DMT400093560"/>
    <property type="gene ID" value="PGSC0003DMG400043131"/>
</dbReference>
<reference evidence="1" key="2">
    <citation type="submission" date="2015-06" db="UniProtKB">
        <authorList>
            <consortium name="EnsemblPlants"/>
        </authorList>
    </citation>
    <scope>IDENTIFICATION</scope>
    <source>
        <strain evidence="1">DM1-3 516 R44</strain>
    </source>
</reference>
<dbReference type="PaxDb" id="4113-PGSC0003DMT400093560"/>
<proteinExistence type="predicted"/>
<sequence length="105" mass="12268">MIAYGARELPIGVYRLIGTFRAYGVLSRWFCELYRPAELMGAWVGCCFIIFDKFRFKSRPRVRLGPLMVLEEERRLTTDAAELKIGIQSMRDLNAKDLNLHHEKM</sequence>
<dbReference type="InParanoid" id="M1DS77"/>
<dbReference type="HOGENOM" id="CLU_2241437_0_0_1"/>
<keyword evidence="2" id="KW-1185">Reference proteome</keyword>
<name>M1DS77_SOLTU</name>
<dbReference type="EnsemblPlants" id="PGSC0003DMT400093560">
    <property type="protein sequence ID" value="PGSC0003DMT400093560"/>
    <property type="gene ID" value="PGSC0003DMG400043131"/>
</dbReference>
<reference evidence="2" key="1">
    <citation type="journal article" date="2011" name="Nature">
        <title>Genome sequence and analysis of the tuber crop potato.</title>
        <authorList>
            <consortium name="The Potato Genome Sequencing Consortium"/>
        </authorList>
    </citation>
    <scope>NUCLEOTIDE SEQUENCE [LARGE SCALE GENOMIC DNA]</scope>
    <source>
        <strain evidence="2">cv. DM1-3 516 R44</strain>
    </source>
</reference>
<accession>M1DS77</accession>
<organism evidence="1 2">
    <name type="scientific">Solanum tuberosum</name>
    <name type="common">Potato</name>
    <dbReference type="NCBI Taxonomy" id="4113"/>
    <lineage>
        <taxon>Eukaryota</taxon>
        <taxon>Viridiplantae</taxon>
        <taxon>Streptophyta</taxon>
        <taxon>Embryophyta</taxon>
        <taxon>Tracheophyta</taxon>
        <taxon>Spermatophyta</taxon>
        <taxon>Magnoliopsida</taxon>
        <taxon>eudicotyledons</taxon>
        <taxon>Gunneridae</taxon>
        <taxon>Pentapetalae</taxon>
        <taxon>asterids</taxon>
        <taxon>lamiids</taxon>
        <taxon>Solanales</taxon>
        <taxon>Solanaceae</taxon>
        <taxon>Solanoideae</taxon>
        <taxon>Solaneae</taxon>
        <taxon>Solanum</taxon>
    </lineage>
</organism>